<dbReference type="EMBL" id="BOOQ01000007">
    <property type="protein sequence ID" value="GII44911.1"/>
    <property type="molecule type" value="Genomic_DNA"/>
</dbReference>
<gene>
    <name evidence="1" type="ORF">Psi02_13350</name>
</gene>
<reference evidence="1" key="1">
    <citation type="submission" date="2021-01" db="EMBL/GenBank/DDBJ databases">
        <title>Whole genome shotgun sequence of Planotetraspora silvatica NBRC 100141.</title>
        <authorList>
            <person name="Komaki H."/>
            <person name="Tamura T."/>
        </authorList>
    </citation>
    <scope>NUCLEOTIDE SEQUENCE</scope>
    <source>
        <strain evidence="1">NBRC 100141</strain>
    </source>
</reference>
<sequence length="69" mass="7679">MTARHIYSADLPRRQRQICHEGGGRSATPESWPRRANGIVLYAGQETLPFGDRMRALPLSALWEAAADT</sequence>
<evidence type="ECO:0000313" key="1">
    <source>
        <dbReference type="EMBL" id="GII44911.1"/>
    </source>
</evidence>
<proteinExistence type="predicted"/>
<dbReference type="Proteomes" id="UP000644610">
    <property type="component" value="Unassembled WGS sequence"/>
</dbReference>
<dbReference type="AlphaFoldDB" id="A0A8J3UKG5"/>
<protein>
    <submittedName>
        <fullName evidence="1">Uncharacterized protein</fullName>
    </submittedName>
</protein>
<accession>A0A8J3UKG5</accession>
<name>A0A8J3UKG5_9ACTN</name>
<keyword evidence="2" id="KW-1185">Reference proteome</keyword>
<organism evidence="1 2">
    <name type="scientific">Planotetraspora silvatica</name>
    <dbReference type="NCBI Taxonomy" id="234614"/>
    <lineage>
        <taxon>Bacteria</taxon>
        <taxon>Bacillati</taxon>
        <taxon>Actinomycetota</taxon>
        <taxon>Actinomycetes</taxon>
        <taxon>Streptosporangiales</taxon>
        <taxon>Streptosporangiaceae</taxon>
        <taxon>Planotetraspora</taxon>
    </lineage>
</organism>
<evidence type="ECO:0000313" key="2">
    <source>
        <dbReference type="Proteomes" id="UP000644610"/>
    </source>
</evidence>
<comment type="caution">
    <text evidence="1">The sequence shown here is derived from an EMBL/GenBank/DDBJ whole genome shotgun (WGS) entry which is preliminary data.</text>
</comment>